<feature type="region of interest" description="Disordered" evidence="1">
    <location>
        <begin position="31"/>
        <end position="57"/>
    </location>
</feature>
<comment type="caution">
    <text evidence="2">The sequence shown here is derived from an EMBL/GenBank/DDBJ whole genome shotgun (WGS) entry which is preliminary data.</text>
</comment>
<sequence>MRQKQAAEQLGAGVSAVYNWGRTYRKGSMAALQLRNRNDGQADKPASRRGAGDDDDVGTLHCRVEELESGVCARKVAQMWFRPSMAR</sequence>
<reference evidence="2 3" key="1">
    <citation type="submission" date="2014-03" db="EMBL/GenBank/DDBJ databases">
        <title>Genomics of Bifidobacteria.</title>
        <authorList>
            <person name="Ventura M."/>
            <person name="Milani C."/>
            <person name="Lugli G.A."/>
        </authorList>
    </citation>
    <scope>NUCLEOTIDE SEQUENCE [LARGE SCALE GENOMIC DNA]</scope>
    <source>
        <strain evidence="2 3">LMG 11586</strain>
    </source>
</reference>
<organism evidence="2 3">
    <name type="scientific">Bifidobacterium pullorum subsp. gallinarum</name>
    <dbReference type="NCBI Taxonomy" id="78344"/>
    <lineage>
        <taxon>Bacteria</taxon>
        <taxon>Bacillati</taxon>
        <taxon>Actinomycetota</taxon>
        <taxon>Actinomycetes</taxon>
        <taxon>Bifidobacteriales</taxon>
        <taxon>Bifidobacteriaceae</taxon>
        <taxon>Bifidobacterium</taxon>
    </lineage>
</organism>
<accession>A0A087ASP4</accession>
<proteinExistence type="predicted"/>
<gene>
    <name evidence="2" type="ORF">BIGA_0318</name>
</gene>
<keyword evidence="3" id="KW-1185">Reference proteome</keyword>
<evidence type="ECO:0000256" key="1">
    <source>
        <dbReference type="SAM" id="MobiDB-lite"/>
    </source>
</evidence>
<dbReference type="RefSeq" id="WP_033508012.1">
    <property type="nucleotide sequence ID" value="NZ_JGYX01000001.1"/>
</dbReference>
<evidence type="ECO:0000313" key="3">
    <source>
        <dbReference type="Proteomes" id="UP000029046"/>
    </source>
</evidence>
<name>A0A087ASP4_9BIFI</name>
<dbReference type="eggNOG" id="COG3415">
    <property type="taxonomic scope" value="Bacteria"/>
</dbReference>
<feature type="compositionally biased region" description="Basic and acidic residues" evidence="1">
    <location>
        <begin position="36"/>
        <end position="52"/>
    </location>
</feature>
<dbReference type="AlphaFoldDB" id="A0A087ASP4"/>
<protein>
    <submittedName>
        <fullName evidence="2">IS3 family transposase</fullName>
    </submittedName>
</protein>
<dbReference type="Proteomes" id="UP000029046">
    <property type="component" value="Unassembled WGS sequence"/>
</dbReference>
<dbReference type="EMBL" id="JGYX01000001">
    <property type="protein sequence ID" value="KFI61794.1"/>
    <property type="molecule type" value="Genomic_DNA"/>
</dbReference>
<evidence type="ECO:0000313" key="2">
    <source>
        <dbReference type="EMBL" id="KFI61794.1"/>
    </source>
</evidence>